<dbReference type="OrthoDB" id="7027593at2"/>
<evidence type="ECO:0000313" key="1">
    <source>
        <dbReference type="EMBL" id="SDR38629.1"/>
    </source>
</evidence>
<dbReference type="EMBL" id="FNKP01000002">
    <property type="protein sequence ID" value="SDR38629.1"/>
    <property type="molecule type" value="Genomic_DNA"/>
</dbReference>
<dbReference type="RefSeq" id="WP_074770194.1">
    <property type="nucleotide sequence ID" value="NZ_FNKP01000002.1"/>
</dbReference>
<accession>A0A1H1IM24</accession>
<dbReference type="Proteomes" id="UP000183487">
    <property type="component" value="Unassembled WGS sequence"/>
</dbReference>
<evidence type="ECO:0008006" key="3">
    <source>
        <dbReference type="Google" id="ProtNLM"/>
    </source>
</evidence>
<dbReference type="AlphaFoldDB" id="A0A1H1IM24"/>
<protein>
    <recommendedName>
        <fullName evidence="3">Histidine kinase</fullName>
    </recommendedName>
</protein>
<proteinExistence type="predicted"/>
<keyword evidence="2" id="KW-1185">Reference proteome</keyword>
<sequence length="139" mass="14708">MNQRTLSQTIIGSFIALSAISFGHIDRNGIAVLSANAAESVSASKLGDLSPFRKIAADTAALVDKGDLKGGKARIKDLELAWDDAEASLKPRAASDWHVVDKAIDRSLSALRASTPDAAQCKQSLSELLATMDRMNGAR</sequence>
<gene>
    <name evidence="1" type="ORF">SAMN05443245_5358</name>
</gene>
<evidence type="ECO:0000313" key="2">
    <source>
        <dbReference type="Proteomes" id="UP000183487"/>
    </source>
</evidence>
<reference evidence="2" key="1">
    <citation type="submission" date="2016-10" db="EMBL/GenBank/DDBJ databases">
        <authorList>
            <person name="Varghese N."/>
        </authorList>
    </citation>
    <scope>NUCLEOTIDE SEQUENCE [LARGE SCALE GENOMIC DNA]</scope>
    <source>
        <strain evidence="2">GAS106B</strain>
    </source>
</reference>
<organism evidence="1 2">
    <name type="scientific">Paraburkholderia fungorum</name>
    <dbReference type="NCBI Taxonomy" id="134537"/>
    <lineage>
        <taxon>Bacteria</taxon>
        <taxon>Pseudomonadati</taxon>
        <taxon>Pseudomonadota</taxon>
        <taxon>Betaproteobacteria</taxon>
        <taxon>Burkholderiales</taxon>
        <taxon>Burkholderiaceae</taxon>
        <taxon>Paraburkholderia</taxon>
    </lineage>
</organism>
<name>A0A1H1IM24_9BURK</name>